<sequence length="367" mass="40322">MTKVAPREVGPLGRSVLEAVGSVVVGKRESLELVLAGILAGGHVLLEDLPGLGKTLTARCFAQALGIDFRRLQFTPDLLPADVTGSFLYDQRSHDFTFRPGPIFTNLLLADEINRTPPKTQAALLEAMQEKQVSVEGTTYRLEAPFHVLATANPIEYEGTYPLPEAQLDRFLLRVSFGYPSRDEEWDVLRRRMARRQEDAHLEPVVDPATLLAMQAALEDVVVEDSIGRYMVELTAATREHSQVMAGASPRGSLALMLLSRARAALDGRDYVVPEDVKAVAVPALAHRITLKPEMWLRQIQPSTVVTEVLANTPAPASAALPTYADAPPAYRLDQGYDDRQVPGQQGQHTSERPAVDPYRYTAPPRS</sequence>
<dbReference type="InterPro" id="IPR041628">
    <property type="entry name" value="ChlI/MoxR_AAA_lid"/>
</dbReference>
<dbReference type="InterPro" id="IPR050764">
    <property type="entry name" value="CbbQ/NirQ/NorQ/GpvN"/>
</dbReference>
<keyword evidence="1" id="KW-0547">Nucleotide-binding</keyword>
<dbReference type="InterPro" id="IPR011703">
    <property type="entry name" value="ATPase_AAA-3"/>
</dbReference>
<comment type="caution">
    <text evidence="7">The sequence shown here is derived from an EMBL/GenBank/DDBJ whole genome shotgun (WGS) entry which is preliminary data.</text>
</comment>
<protein>
    <submittedName>
        <fullName evidence="7">MoxR-like ATPase</fullName>
    </submittedName>
</protein>
<dbReference type="PANTHER" id="PTHR42759">
    <property type="entry name" value="MOXR FAMILY PROTEIN"/>
    <property type="match status" value="1"/>
</dbReference>
<dbReference type="PANTHER" id="PTHR42759:SF5">
    <property type="entry name" value="METHANOL DEHYDROGENASE REGULATOR"/>
    <property type="match status" value="1"/>
</dbReference>
<organism evidence="7 8">
    <name type="scientific">Rugosimonospora africana</name>
    <dbReference type="NCBI Taxonomy" id="556532"/>
    <lineage>
        <taxon>Bacteria</taxon>
        <taxon>Bacillati</taxon>
        <taxon>Actinomycetota</taxon>
        <taxon>Actinomycetes</taxon>
        <taxon>Micromonosporales</taxon>
        <taxon>Micromonosporaceae</taxon>
        <taxon>Rugosimonospora</taxon>
    </lineage>
</organism>
<feature type="domain" description="ChlI/MoxR AAA lid" evidence="6">
    <location>
        <begin position="237"/>
        <end position="306"/>
    </location>
</feature>
<feature type="domain" description="ATPase AAA-3" evidence="5">
    <location>
        <begin position="43"/>
        <end position="173"/>
    </location>
</feature>
<dbReference type="Pfam" id="PF07726">
    <property type="entry name" value="AAA_3"/>
    <property type="match status" value="1"/>
</dbReference>
<evidence type="ECO:0000256" key="1">
    <source>
        <dbReference type="ARBA" id="ARBA00022741"/>
    </source>
</evidence>
<dbReference type="SUPFAM" id="SSF52540">
    <property type="entry name" value="P-loop containing nucleoside triphosphate hydrolases"/>
    <property type="match status" value="1"/>
</dbReference>
<evidence type="ECO:0000313" key="8">
    <source>
        <dbReference type="Proteomes" id="UP000642748"/>
    </source>
</evidence>
<gene>
    <name evidence="7" type="ORF">Raf01_02690</name>
</gene>
<evidence type="ECO:0000259" key="6">
    <source>
        <dbReference type="Pfam" id="PF17863"/>
    </source>
</evidence>
<dbReference type="PIRSF" id="PIRSF002849">
    <property type="entry name" value="AAA_ATPase_chaperone_MoxR_prd"/>
    <property type="match status" value="1"/>
</dbReference>
<feature type="region of interest" description="Disordered" evidence="4">
    <location>
        <begin position="328"/>
        <end position="367"/>
    </location>
</feature>
<dbReference type="EMBL" id="BONZ01000003">
    <property type="protein sequence ID" value="GIH12097.1"/>
    <property type="molecule type" value="Genomic_DNA"/>
</dbReference>
<dbReference type="CDD" id="cd00009">
    <property type="entry name" value="AAA"/>
    <property type="match status" value="1"/>
</dbReference>
<evidence type="ECO:0000256" key="4">
    <source>
        <dbReference type="SAM" id="MobiDB-lite"/>
    </source>
</evidence>
<keyword evidence="2" id="KW-0067">ATP-binding</keyword>
<keyword evidence="8" id="KW-1185">Reference proteome</keyword>
<dbReference type="Gene3D" id="1.10.8.80">
    <property type="entry name" value="Magnesium chelatase subunit I, C-Terminal domain"/>
    <property type="match status" value="1"/>
</dbReference>
<dbReference type="GO" id="GO:0016887">
    <property type="term" value="F:ATP hydrolysis activity"/>
    <property type="evidence" value="ECO:0007669"/>
    <property type="project" value="InterPro"/>
</dbReference>
<name>A0A8J3QM56_9ACTN</name>
<dbReference type="Proteomes" id="UP000642748">
    <property type="component" value="Unassembled WGS sequence"/>
</dbReference>
<comment type="similarity">
    <text evidence="3">Belongs to the MoxR family.</text>
</comment>
<dbReference type="AlphaFoldDB" id="A0A8J3QM56"/>
<evidence type="ECO:0000313" key="7">
    <source>
        <dbReference type="EMBL" id="GIH12097.1"/>
    </source>
</evidence>
<reference evidence="7" key="1">
    <citation type="submission" date="2021-01" db="EMBL/GenBank/DDBJ databases">
        <title>Whole genome shotgun sequence of Rugosimonospora africana NBRC 104875.</title>
        <authorList>
            <person name="Komaki H."/>
            <person name="Tamura T."/>
        </authorList>
    </citation>
    <scope>NUCLEOTIDE SEQUENCE</scope>
    <source>
        <strain evidence="7">NBRC 104875</strain>
    </source>
</reference>
<dbReference type="GO" id="GO:0005524">
    <property type="term" value="F:ATP binding"/>
    <property type="evidence" value="ECO:0007669"/>
    <property type="project" value="UniProtKB-KW"/>
</dbReference>
<evidence type="ECO:0000256" key="3">
    <source>
        <dbReference type="ARBA" id="ARBA00061607"/>
    </source>
</evidence>
<accession>A0A8J3QM56</accession>
<proteinExistence type="inferred from homology"/>
<dbReference type="Pfam" id="PF17863">
    <property type="entry name" value="AAA_lid_2"/>
    <property type="match status" value="1"/>
</dbReference>
<dbReference type="FunFam" id="3.40.50.300:FF:000640">
    <property type="entry name" value="MoxR family ATPase"/>
    <property type="match status" value="1"/>
</dbReference>
<evidence type="ECO:0000256" key="2">
    <source>
        <dbReference type="ARBA" id="ARBA00022840"/>
    </source>
</evidence>
<dbReference type="InterPro" id="IPR027417">
    <property type="entry name" value="P-loop_NTPase"/>
</dbReference>
<dbReference type="Gene3D" id="3.40.50.300">
    <property type="entry name" value="P-loop containing nucleotide triphosphate hydrolases"/>
    <property type="match status" value="1"/>
</dbReference>
<evidence type="ECO:0000259" key="5">
    <source>
        <dbReference type="Pfam" id="PF07726"/>
    </source>
</evidence>